<dbReference type="InterPro" id="IPR005532">
    <property type="entry name" value="SUMF_dom"/>
</dbReference>
<keyword evidence="2" id="KW-1133">Transmembrane helix</keyword>
<organism evidence="4 5">
    <name type="scientific">Chromatium okenii</name>
    <dbReference type="NCBI Taxonomy" id="61644"/>
    <lineage>
        <taxon>Bacteria</taxon>
        <taxon>Pseudomonadati</taxon>
        <taxon>Pseudomonadota</taxon>
        <taxon>Gammaproteobacteria</taxon>
        <taxon>Chromatiales</taxon>
        <taxon>Chromatiaceae</taxon>
        <taxon>Chromatium</taxon>
    </lineage>
</organism>
<dbReference type="PANTHER" id="PTHR23150">
    <property type="entry name" value="SULFATASE MODIFYING FACTOR 1, 2"/>
    <property type="match status" value="1"/>
</dbReference>
<keyword evidence="1" id="KW-0175">Coiled coil</keyword>
<feature type="domain" description="Sulfatase-modifying factor enzyme-like" evidence="3">
    <location>
        <begin position="240"/>
        <end position="463"/>
    </location>
</feature>
<protein>
    <submittedName>
        <fullName evidence="4">Sulphatase-modifying factor protein</fullName>
    </submittedName>
</protein>
<dbReference type="GO" id="GO:0120147">
    <property type="term" value="F:formylglycine-generating oxidase activity"/>
    <property type="evidence" value="ECO:0007669"/>
    <property type="project" value="TreeGrafter"/>
</dbReference>
<feature type="transmembrane region" description="Helical" evidence="2">
    <location>
        <begin position="152"/>
        <end position="171"/>
    </location>
</feature>
<dbReference type="AlphaFoldDB" id="A0A2S7XR29"/>
<dbReference type="Proteomes" id="UP000239936">
    <property type="component" value="Unassembled WGS sequence"/>
</dbReference>
<dbReference type="InterPro" id="IPR016187">
    <property type="entry name" value="CTDL_fold"/>
</dbReference>
<dbReference type="RefSeq" id="WP_105073820.1">
    <property type="nucleotide sequence ID" value="NZ_PPGH01000035.1"/>
</dbReference>
<evidence type="ECO:0000313" key="5">
    <source>
        <dbReference type="Proteomes" id="UP000239936"/>
    </source>
</evidence>
<accession>A0A2S7XR29</accession>
<dbReference type="InterPro" id="IPR051043">
    <property type="entry name" value="Sulfatase_Mod_Factor_Kinase"/>
</dbReference>
<evidence type="ECO:0000256" key="1">
    <source>
        <dbReference type="SAM" id="Coils"/>
    </source>
</evidence>
<reference evidence="4 5" key="1">
    <citation type="submission" date="2018-01" db="EMBL/GenBank/DDBJ databases">
        <title>The complete genome sequence of Chromatium okenii LaCa, a purple sulfur bacterium with a turbulent life.</title>
        <authorList>
            <person name="Luedin S.M."/>
            <person name="Liechti N."/>
            <person name="Storelli N."/>
            <person name="Danza F."/>
            <person name="Wittwer M."/>
            <person name="Pothier J.F."/>
            <person name="Tonolla M.A."/>
        </authorList>
    </citation>
    <scope>NUCLEOTIDE SEQUENCE [LARGE SCALE GENOMIC DNA]</scope>
    <source>
        <strain evidence="4 5">LaCa</strain>
    </source>
</reference>
<keyword evidence="5" id="KW-1185">Reference proteome</keyword>
<sequence>MTTPITLPNTDSDSELIALRQTLQKMRQEAEQEVLRLNQQIAERSRQTNTAVMSVTAQLAMQQEMTILNQALETKESALEHITEECRRLEDALEDQNIALDGLQQEIERKERALIQAREEMAQMRRELENRQPSNVSLRFSVLKQSPHWQRIQLLIIVVPLLVAAIWLIWWSRESFTAAWQHGQNKFSALLTAAPVIVPAPEIASVETPTEEIAPVNTPAPQQPPRTLRDRLAGGGFAPTLAMLAGGVLEMGTNRLTGEDFNPAHQVEIAPFLIGVHEVTYQDYDRFAQATGQPLPDDFGWGRGARPVVGVSWQEANAYTAWLSDKTGHSYRLPSEAEWEFAARGGATSSFWWGFAAEPGRALCFDCGTSWDNRSTAPVGSFAPNPFGLYDTAGNAMEWVADCYHPNYQGAPNNGRAWITGDCTARVARGGAFNKPAASMRVYVRARFTPLAKLNMLGFRVVRQP</sequence>
<keyword evidence="2" id="KW-0472">Membrane</keyword>
<dbReference type="Pfam" id="PF03781">
    <property type="entry name" value="FGE-sulfatase"/>
    <property type="match status" value="1"/>
</dbReference>
<evidence type="ECO:0000256" key="2">
    <source>
        <dbReference type="SAM" id="Phobius"/>
    </source>
</evidence>
<feature type="coiled-coil region" evidence="1">
    <location>
        <begin position="16"/>
        <end position="131"/>
    </location>
</feature>
<keyword evidence="2" id="KW-0812">Transmembrane</keyword>
<dbReference type="SUPFAM" id="SSF56436">
    <property type="entry name" value="C-type lectin-like"/>
    <property type="match status" value="1"/>
</dbReference>
<dbReference type="Gene3D" id="3.90.1580.10">
    <property type="entry name" value="paralog of FGE (formylglycine-generating enzyme)"/>
    <property type="match status" value="1"/>
</dbReference>
<dbReference type="EMBL" id="PPGH01000035">
    <property type="protein sequence ID" value="PQJ96187.1"/>
    <property type="molecule type" value="Genomic_DNA"/>
</dbReference>
<dbReference type="PANTHER" id="PTHR23150:SF35">
    <property type="entry name" value="BLL6746 PROTEIN"/>
    <property type="match status" value="1"/>
</dbReference>
<evidence type="ECO:0000259" key="3">
    <source>
        <dbReference type="Pfam" id="PF03781"/>
    </source>
</evidence>
<evidence type="ECO:0000313" key="4">
    <source>
        <dbReference type="EMBL" id="PQJ96187.1"/>
    </source>
</evidence>
<dbReference type="OrthoDB" id="9768004at2"/>
<dbReference type="InterPro" id="IPR042095">
    <property type="entry name" value="SUMF_sf"/>
</dbReference>
<name>A0A2S7XR29_9GAMM</name>
<comment type="caution">
    <text evidence="4">The sequence shown here is derived from an EMBL/GenBank/DDBJ whole genome shotgun (WGS) entry which is preliminary data.</text>
</comment>
<gene>
    <name evidence="4" type="ORF">CXB77_10355</name>
</gene>
<proteinExistence type="predicted"/>